<feature type="transmembrane region" description="Helical" evidence="2">
    <location>
        <begin position="71"/>
        <end position="91"/>
    </location>
</feature>
<evidence type="ECO:0000313" key="4">
    <source>
        <dbReference type="Proteomes" id="UP000018201"/>
    </source>
</evidence>
<evidence type="ECO:0000313" key="3">
    <source>
        <dbReference type="EMBL" id="CDI75089.1"/>
    </source>
</evidence>
<dbReference type="OrthoDB" id="347378at2759"/>
<reference evidence="3" key="1">
    <citation type="submission" date="2013-10" db="EMBL/GenBank/DDBJ databases">
        <title>Genomic analysis of the causative agents of coccidiosis in chickens.</title>
        <authorList>
            <person name="Reid A.J."/>
            <person name="Blake D."/>
            <person name="Billington K."/>
            <person name="Browne H."/>
            <person name="Dunn M."/>
            <person name="Hung S."/>
            <person name="Kawahara F."/>
            <person name="Miranda-Saavedra D."/>
            <person name="Mourier T."/>
            <person name="Nagra H."/>
            <person name="Otto T.D."/>
            <person name="Rawlings N."/>
            <person name="Sanchez A."/>
            <person name="Sanders M."/>
            <person name="Subramaniam C."/>
            <person name="Tay Y."/>
            <person name="Dear P."/>
            <person name="Doerig C."/>
            <person name="Gruber A."/>
            <person name="Parkinson J."/>
            <person name="Shirley M."/>
            <person name="Wan K.L."/>
            <person name="Berriman M."/>
            <person name="Tomley F."/>
            <person name="Pain A."/>
        </authorList>
    </citation>
    <scope>NUCLEOTIDE SEQUENCE [LARGE SCALE GENOMIC DNA]</scope>
    <source>
        <strain evidence="3">Houghton</strain>
    </source>
</reference>
<keyword evidence="4" id="KW-1185">Reference proteome</keyword>
<dbReference type="VEuPathDB" id="ToxoDB:EPH_0004190"/>
<name>U6G913_9EIME</name>
<organism evidence="3 4">
    <name type="scientific">Eimeria praecox</name>
    <dbReference type="NCBI Taxonomy" id="51316"/>
    <lineage>
        <taxon>Eukaryota</taxon>
        <taxon>Sar</taxon>
        <taxon>Alveolata</taxon>
        <taxon>Apicomplexa</taxon>
        <taxon>Conoidasida</taxon>
        <taxon>Coccidia</taxon>
        <taxon>Eucoccidiorida</taxon>
        <taxon>Eimeriorina</taxon>
        <taxon>Eimeriidae</taxon>
        <taxon>Eimeria</taxon>
    </lineage>
</organism>
<keyword evidence="2" id="KW-0472">Membrane</keyword>
<keyword evidence="2" id="KW-0812">Transmembrane</keyword>
<keyword evidence="2" id="KW-1133">Transmembrane helix</keyword>
<proteinExistence type="predicted"/>
<evidence type="ECO:0008006" key="5">
    <source>
        <dbReference type="Google" id="ProtNLM"/>
    </source>
</evidence>
<evidence type="ECO:0000256" key="1">
    <source>
        <dbReference type="SAM" id="MobiDB-lite"/>
    </source>
</evidence>
<feature type="region of interest" description="Disordered" evidence="1">
    <location>
        <begin position="181"/>
        <end position="216"/>
    </location>
</feature>
<dbReference type="Proteomes" id="UP000018201">
    <property type="component" value="Unassembled WGS sequence"/>
</dbReference>
<dbReference type="AlphaFoldDB" id="U6G913"/>
<reference evidence="3" key="2">
    <citation type="submission" date="2013-10" db="EMBL/GenBank/DDBJ databases">
        <authorList>
            <person name="Aslett M."/>
        </authorList>
    </citation>
    <scope>NUCLEOTIDE SEQUENCE [LARGE SCALE GENOMIC DNA]</scope>
    <source>
        <strain evidence="3">Houghton</strain>
    </source>
</reference>
<evidence type="ECO:0000256" key="2">
    <source>
        <dbReference type="SAM" id="Phobius"/>
    </source>
</evidence>
<sequence>MRNVNLNPPTMTERYRVVGADPQQQSAVLVFHTPNKALQGSAAASPPYSRQLTVRRGRKLVQRGPHQGKPLVGAVASIVSLVTILTLLALCRTMQRRFSSTAAISRSLSGTEDDQLRSEILEQCLDLEEEHGVGQAAASYAESRRETRARLVAMLYQSAADFEQMRDSNAQGLQEEAQMLPPRKMPRLNEPLPSTSHPQAPDNALGPGSSRAIMSNAVGGASGADARVTTDSAAAIGDGEQQLPMPKLSNELGLQGDVSASGLRSPAFLELGASARPPTSLSVLGVNRGEDVLSPEAWLDYPSANAYPQVFKQRAVNTASRNPEAEASSSASATAGSVPTYEDPIGSHADADQDTAVTAVLPVQMERAQEEEHLPAALDVTWDGLKGPDASTALRASRSDGWEPCETGSVRLHPFVRLPKVNPKDVYRSFRAQFALSFRYGRASPMRSYMTMRSLFAKASLTGEDVEALMTEAELLASYAANRLSQPQRRGKANYLVTKLSSVFMVLDYLVCTIELLGSKMNTGSWWSQFVQKFHTDYRFPEAGRTRKAEMLNRLVNRLSSALAIYKTGKRPPLEDVVELKRAVLTVAYRGSQLSHPLWELWIQDDREFCRSGEGSTRPSDAQTNGEEEEKGA</sequence>
<accession>U6G913</accession>
<feature type="compositionally biased region" description="Polar residues" evidence="1">
    <location>
        <begin position="614"/>
        <end position="625"/>
    </location>
</feature>
<feature type="region of interest" description="Disordered" evidence="1">
    <location>
        <begin position="611"/>
        <end position="633"/>
    </location>
</feature>
<dbReference type="EMBL" id="HG690708">
    <property type="protein sequence ID" value="CDI75089.1"/>
    <property type="molecule type" value="Genomic_DNA"/>
</dbReference>
<feature type="region of interest" description="Disordered" evidence="1">
    <location>
        <begin position="315"/>
        <end position="350"/>
    </location>
</feature>
<feature type="compositionally biased region" description="Low complexity" evidence="1">
    <location>
        <begin position="319"/>
        <end position="337"/>
    </location>
</feature>
<gene>
    <name evidence="3" type="ORF">EPH_0004190</name>
</gene>
<protein>
    <recommendedName>
        <fullName evidence="5">Transmembrane protein</fullName>
    </recommendedName>
</protein>